<keyword evidence="1" id="KW-0175">Coiled coil</keyword>
<organism evidence="2 3">
    <name type="scientific">Compostibacillus humi</name>
    <dbReference type="NCBI Taxonomy" id="1245525"/>
    <lineage>
        <taxon>Bacteria</taxon>
        <taxon>Bacillati</taxon>
        <taxon>Bacillota</taxon>
        <taxon>Bacilli</taxon>
        <taxon>Bacillales</taxon>
        <taxon>Bacillaceae</taxon>
        <taxon>Compostibacillus</taxon>
    </lineage>
</organism>
<dbReference type="AlphaFoldDB" id="A0A8J3EIQ8"/>
<reference evidence="2" key="2">
    <citation type="submission" date="2020-09" db="EMBL/GenBank/DDBJ databases">
        <authorList>
            <person name="Sun Q."/>
            <person name="Zhou Y."/>
        </authorList>
    </citation>
    <scope>NUCLEOTIDE SEQUENCE</scope>
    <source>
        <strain evidence="2">CGMCC 1.12360</strain>
    </source>
</reference>
<keyword evidence="3" id="KW-1185">Reference proteome</keyword>
<dbReference type="RefSeq" id="WP_188391324.1">
    <property type="nucleotide sequence ID" value="NZ_BMEV01000014.1"/>
</dbReference>
<protein>
    <submittedName>
        <fullName evidence="2">Uncharacterized protein</fullName>
    </submittedName>
</protein>
<reference evidence="2" key="1">
    <citation type="journal article" date="2014" name="Int. J. Syst. Evol. Microbiol.">
        <title>Complete genome sequence of Corynebacterium casei LMG S-19264T (=DSM 44701T), isolated from a smear-ripened cheese.</title>
        <authorList>
            <consortium name="US DOE Joint Genome Institute (JGI-PGF)"/>
            <person name="Walter F."/>
            <person name="Albersmeier A."/>
            <person name="Kalinowski J."/>
            <person name="Ruckert C."/>
        </authorList>
    </citation>
    <scope>NUCLEOTIDE SEQUENCE</scope>
    <source>
        <strain evidence="2">CGMCC 1.12360</strain>
    </source>
</reference>
<evidence type="ECO:0000313" key="3">
    <source>
        <dbReference type="Proteomes" id="UP000602050"/>
    </source>
</evidence>
<comment type="caution">
    <text evidence="2">The sequence shown here is derived from an EMBL/GenBank/DDBJ whole genome shotgun (WGS) entry which is preliminary data.</text>
</comment>
<sequence>MLNVLKTLYSYQKDALENNTAYLEKINGLDNKIKKAEESKQGIISSIGQVTDPEFKMDLIKQGEELTKEIRTLRKQKNQLNEEQEEQSMKKVELQEVVGLLLQPETFYKNQTTKQVRIYLKHVIESIEYKPNKEMVINLKFAKKAMSITTVPTEKFNHLKEELKTEKGRVSKKKVKEQNQIVLFSLLSTL</sequence>
<dbReference type="EMBL" id="BMEV01000014">
    <property type="protein sequence ID" value="GGH73011.1"/>
    <property type="molecule type" value="Genomic_DNA"/>
</dbReference>
<accession>A0A8J3EIQ8</accession>
<evidence type="ECO:0000313" key="2">
    <source>
        <dbReference type="EMBL" id="GGH73011.1"/>
    </source>
</evidence>
<evidence type="ECO:0000256" key="1">
    <source>
        <dbReference type="SAM" id="Coils"/>
    </source>
</evidence>
<feature type="coiled-coil region" evidence="1">
    <location>
        <begin position="19"/>
        <end position="97"/>
    </location>
</feature>
<proteinExistence type="predicted"/>
<dbReference type="Proteomes" id="UP000602050">
    <property type="component" value="Unassembled WGS sequence"/>
</dbReference>
<name>A0A8J3EIQ8_9BACI</name>
<gene>
    <name evidence="2" type="ORF">GCM10010978_10450</name>
</gene>